<dbReference type="PROSITE" id="PS51189">
    <property type="entry name" value="FAT"/>
    <property type="match status" value="1"/>
</dbReference>
<dbReference type="PROSITE" id="PS51190">
    <property type="entry name" value="FATC"/>
    <property type="match status" value="1"/>
</dbReference>
<dbReference type="SMART" id="SM00146">
    <property type="entry name" value="PI3Kc"/>
    <property type="match status" value="1"/>
</dbReference>
<reference evidence="4" key="2">
    <citation type="journal article" date="2007" name="Science">
        <title>Draft genome sequence of the sexually transmitted pathogen Trichomonas vaginalis.</title>
        <authorList>
            <person name="Carlton J.M."/>
            <person name="Hirt R.P."/>
            <person name="Silva J.C."/>
            <person name="Delcher A.L."/>
            <person name="Schatz M."/>
            <person name="Zhao Q."/>
            <person name="Wortman J.R."/>
            <person name="Bidwell S.L."/>
            <person name="Alsmark U.C.M."/>
            <person name="Besteiro S."/>
            <person name="Sicheritz-Ponten T."/>
            <person name="Noel C.J."/>
            <person name="Dacks J.B."/>
            <person name="Foster P.G."/>
            <person name="Simillion C."/>
            <person name="Van de Peer Y."/>
            <person name="Miranda-Saavedra D."/>
            <person name="Barton G.J."/>
            <person name="Westrop G.D."/>
            <person name="Mueller S."/>
            <person name="Dessi D."/>
            <person name="Fiori P.L."/>
            <person name="Ren Q."/>
            <person name="Paulsen I."/>
            <person name="Zhang H."/>
            <person name="Bastida-Corcuera F.D."/>
            <person name="Simoes-Barbosa A."/>
            <person name="Brown M.T."/>
            <person name="Hayes R.D."/>
            <person name="Mukherjee M."/>
            <person name="Okumura C.Y."/>
            <person name="Schneider R."/>
            <person name="Smith A.J."/>
            <person name="Vanacova S."/>
            <person name="Villalvazo M."/>
            <person name="Haas B.J."/>
            <person name="Pertea M."/>
            <person name="Feldblyum T.V."/>
            <person name="Utterback T.R."/>
            <person name="Shu C.L."/>
            <person name="Osoegawa K."/>
            <person name="de Jong P.J."/>
            <person name="Hrdy I."/>
            <person name="Horvathova L."/>
            <person name="Zubacova Z."/>
            <person name="Dolezal P."/>
            <person name="Malik S.B."/>
            <person name="Logsdon J.M. Jr."/>
            <person name="Henze K."/>
            <person name="Gupta A."/>
            <person name="Wang C.C."/>
            <person name="Dunne R.L."/>
            <person name="Upcroft J.A."/>
            <person name="Upcroft P."/>
            <person name="White O."/>
            <person name="Salzberg S.L."/>
            <person name="Tang P."/>
            <person name="Chiu C.-H."/>
            <person name="Lee Y.-S."/>
            <person name="Embley T.M."/>
            <person name="Coombs G.H."/>
            <person name="Mottram J.C."/>
            <person name="Tachezy J."/>
            <person name="Fraser-Liggett C.M."/>
            <person name="Johnson P.J."/>
        </authorList>
    </citation>
    <scope>NUCLEOTIDE SEQUENCE [LARGE SCALE GENOMIC DNA]</scope>
    <source>
        <strain evidence="4">G3</strain>
    </source>
</reference>
<dbReference type="RefSeq" id="XP_001316256.1">
    <property type="nucleotide sequence ID" value="XM_001316221.1"/>
</dbReference>
<dbReference type="VEuPathDB" id="TrichDB:TVAG_055190"/>
<keyword evidence="4" id="KW-0808">Transferase</keyword>
<dbReference type="InterPro" id="IPR011009">
    <property type="entry name" value="Kinase-like_dom_sf"/>
</dbReference>
<dbReference type="InterPro" id="IPR011989">
    <property type="entry name" value="ARM-like"/>
</dbReference>
<dbReference type="Pfam" id="PF02259">
    <property type="entry name" value="FAT"/>
    <property type="match status" value="1"/>
</dbReference>
<accession>A2ETI7</accession>
<dbReference type="GO" id="GO:0016242">
    <property type="term" value="P:negative regulation of macroautophagy"/>
    <property type="evidence" value="ECO:0000318"/>
    <property type="project" value="GO_Central"/>
</dbReference>
<sequence>MLPFPYQKWANPFELIRDGSFEAWKRIRDEMLRKLGQHFLTLSESQLSTIFSEWEGGLHLRKQSENNVNQLSCLLVISLLYYFRRSFEHLKTYYPIVKTLQSSLDRNITKAASEVMKLIGKISADNQTFLKESLEQAKIFLSVKQRNTYSYNALLLLKIIGKFLPTDFFNVTSYHIPEIWNALCSGDPDFRHNAVKVMTRHFSLLDTTTTFSFGKSVYLDSIETFNSGILNPSGILEILEVIFKLAPTIVQIPQLFNTIISAASHNIEFIIPSIPLFCQIIEISPNALPSNHIQSFILHAISLLEQPNFKRAHLDNIMKLIKITSKEMIPTHEIILQCRKVLQNHSILENHSYVFELFYFLLDVVPEIQIPTTLTTQAHPSQWLIKVTARVFPTVYDMKQRLLEWYEIGISKTASNKELTIALQIVKEFKVQFFENQPNILDNLRHVIFNQNEAIRMLFADTLTMFQTPKGISLLIRIAVFDSSEKVRLYSLKLLSGIDADINSDSLVNLLADPSYSVRIAAIPIIAKAFTINPLTFYSVIHNFITSFVESTIHEHDMQKLSIACSILPSIAKNFVKLVPSCIKDIIWLCVILLLNGSPFPSAYGEIGSESFVHPSNFAAEDIRTNLRHDMLNNYSVGFLTLDSFSEKDVILRRLFTIESENWSELRDASIFETLKAISMYTVPYTLQIVPLFINTFKAKHKDEVYLAAIDSLIDITLAFNAKVNFFNYFPDFLNILMKLLSESTSDKVAISILKLIGTIGPSGKRILNQNLDSNADDKNKLSFKQQNFFTKIAFDLLMPLLKQPSPSTIISVTRIVIEDPETVLPNLGQIIAAFVQSFKITDDPSSLFNLIDNIAFHTKNHMLPYIDQLMPLFLYHIHDINCLSVIATLSCSIGYEFTQYASVLYPHAIRMITTRDLNYLKVLMTFLVASIVYQRQSASVLFDFIEQRIALRKDNDDNFILVIMNKLCTLLQSRVVNLEGSRILNIAFSLAQNGKRKLVDELLINLCLFANIGLQEVRDFMDFCDIQFPKFIEFFGSNKDRRPTLSPKERAIKINKPSMNNILLGEYKEDCLLETPEPVFNQQRKWLDDMSSLLISNCPSFAIRGSLNVALQYRSFRNDIFPYAFLSCWLNSSKQGKSKIAKTILTATTIYKDLEPIIFDLLGTLTLVGDKIDIPDDVLSEASQSTPLSLFYMQRHFRTHENDKKVIEKMLSIYVRMRMSDSARGLLCRKGDNIGKESEAKWSEQLGEYEKALEYYQIAQQKNITGQIRIYSKLEQWDTIRNLSDVFPNLRASEKKNSAIYFAQSFFYSGDFKKVAQYIDYFKNEDDFASIHFKSVFYISIGNFECAEKEIEIGFNKLVESRSIYSGNDTNLAMQHIEFAHQLVELQETLELKKGGAKNVPEIWQNRLVAFSEESDAWLSLIKTRSLVVSPADHIKTCIKMLSVLRKEHKFRAIDSYVQRLNSIQFHTEFIINSLKVLWARGERTKAIDNVVFLTKLITISDEKEFDEIFSSNLQKYDTVYKFLSPFLEGTSAKTFDNYKKYLQNNNVDDIMRARIIRIAATWQYNLYKANTSSVASLSNILQSFQLSNKLNDKDYRTWAGMAYATSRALSHSEEKVPEYAVDAISGFLEATKLNTSFSLEYLCLMFSILFRYGEHIKLPEKLEERIINLPPIIVIQIIPQIVAHLTHKEESIRRIVTSIITKFAADHFEAVVFSLNILTHTKDESKAKLVKDVLNSIGSLHPTIYNDTKLFITGMRSAAVSLAEVIISMINRATRCKNPMEYITIVSEILKISQNPECEHDRFVMRMVNSSLQRVAQSYKQVNSGDNQASRMLVDNLYSLYQDLENSLKKLDTISLSKFSENLAGKRHFSLVVPGQYFVDKDGPKIHYIDPTLHVLNTAQHPRSTHLVDETGKKWKFLLKGNEDLRLDQRIMQFFSLLNSLIKTNRLTSDLGVTIEQYAIIPFAPDAGLVTWVTGADTLLQLVYDFRNERGINPLLEQIVCKEFTEAQYTYLNNLQRLEICKDIFKISPANELRETIWLRSSSSQAWVAHTRSYTLSTSLMSIAGFVIGLGDRHPSNIMIQRHTGKVVHIDFGDSFDSTVLRKKFPEYVPFRLTRMIVNALDGESVEGLFRKSCEDILWVLRDNLSPIVAQLEIFVHEPIFSNKTNSDGGAVQHNILSRVAAKLSGLHESPTGHEMKTGEQVDLLISKAIDPVLYSRHYIGWCPFW</sequence>
<dbReference type="GO" id="GO:0005634">
    <property type="term" value="C:nucleus"/>
    <property type="evidence" value="ECO:0000318"/>
    <property type="project" value="GO_Central"/>
</dbReference>
<dbReference type="Gene3D" id="1.25.10.10">
    <property type="entry name" value="Leucine-rich Repeat Variant"/>
    <property type="match status" value="2"/>
</dbReference>
<dbReference type="SMART" id="SM01343">
    <property type="entry name" value="FATC"/>
    <property type="match status" value="1"/>
</dbReference>
<keyword evidence="4" id="KW-0418">Kinase</keyword>
<gene>
    <name evidence="4" type="ORF">TVAG_055190</name>
</gene>
<dbReference type="InterPro" id="IPR026683">
    <property type="entry name" value="TOR_cat"/>
</dbReference>
<dbReference type="Pfam" id="PF00454">
    <property type="entry name" value="PI3_PI4_kinase"/>
    <property type="match status" value="1"/>
</dbReference>
<organism evidence="4 5">
    <name type="scientific">Trichomonas vaginalis (strain ATCC PRA-98 / G3)</name>
    <dbReference type="NCBI Taxonomy" id="412133"/>
    <lineage>
        <taxon>Eukaryota</taxon>
        <taxon>Metamonada</taxon>
        <taxon>Parabasalia</taxon>
        <taxon>Trichomonadida</taxon>
        <taxon>Trichomonadidae</taxon>
        <taxon>Trichomonas</taxon>
    </lineage>
</organism>
<dbReference type="PROSITE" id="PS50290">
    <property type="entry name" value="PI3_4_KINASE_3"/>
    <property type="match status" value="1"/>
</dbReference>
<dbReference type="InterPro" id="IPR016024">
    <property type="entry name" value="ARM-type_fold"/>
</dbReference>
<proteinExistence type="predicted"/>
<feature type="domain" description="FATC" evidence="3">
    <location>
        <begin position="2196"/>
        <end position="2228"/>
    </location>
</feature>
<reference evidence="4" key="1">
    <citation type="submission" date="2006-10" db="EMBL/GenBank/DDBJ databases">
        <authorList>
            <person name="Amadeo P."/>
            <person name="Zhao Q."/>
            <person name="Wortman J."/>
            <person name="Fraser-Liggett C."/>
            <person name="Carlton J."/>
        </authorList>
    </citation>
    <scope>NUCLEOTIDE SEQUENCE</scope>
    <source>
        <strain evidence="4">G3</strain>
    </source>
</reference>
<dbReference type="InterPro" id="IPR003151">
    <property type="entry name" value="PIK-rel_kinase_FAT"/>
</dbReference>
<dbReference type="GO" id="GO:0005737">
    <property type="term" value="C:cytoplasm"/>
    <property type="evidence" value="ECO:0000318"/>
    <property type="project" value="GO_Central"/>
</dbReference>
<evidence type="ECO:0000313" key="4">
    <source>
        <dbReference type="EMBL" id="EAY04033.1"/>
    </source>
</evidence>
<dbReference type="Gene3D" id="3.30.1010.10">
    <property type="entry name" value="Phosphatidylinositol 3-kinase Catalytic Subunit, Chain A, domain 4"/>
    <property type="match status" value="1"/>
</dbReference>
<dbReference type="SMR" id="A2ETI7"/>
<dbReference type="GO" id="GO:0031929">
    <property type="term" value="P:TOR signaling"/>
    <property type="evidence" value="ECO:0000318"/>
    <property type="project" value="GO_Central"/>
</dbReference>
<dbReference type="KEGG" id="tva:4761882"/>
<protein>
    <submittedName>
        <fullName evidence="4">PIKK family atypical protein kinase</fullName>
    </submittedName>
</protein>
<dbReference type="SUPFAM" id="SSF56112">
    <property type="entry name" value="Protein kinase-like (PK-like)"/>
    <property type="match status" value="1"/>
</dbReference>
<dbReference type="STRING" id="5722.A2ETI7"/>
<dbReference type="InterPro" id="IPR003152">
    <property type="entry name" value="FATC_dom"/>
</dbReference>
<dbReference type="SUPFAM" id="SSF48371">
    <property type="entry name" value="ARM repeat"/>
    <property type="match status" value="2"/>
</dbReference>
<dbReference type="InterPro" id="IPR036940">
    <property type="entry name" value="PI3/4_kinase_cat_sf"/>
</dbReference>
<dbReference type="InterPro" id="IPR050517">
    <property type="entry name" value="DDR_Repair_Kinase"/>
</dbReference>
<dbReference type="PANTHER" id="PTHR11139:SF9">
    <property type="entry name" value="SERINE_THREONINE-PROTEIN KINASE MTOR"/>
    <property type="match status" value="1"/>
</dbReference>
<dbReference type="FunFam" id="1.10.1070.11:FF:000029">
    <property type="entry name" value="Serine/threonine-protein kinase TOR"/>
    <property type="match status" value="1"/>
</dbReference>
<dbReference type="InterPro" id="IPR014009">
    <property type="entry name" value="PIK_FAT"/>
</dbReference>
<dbReference type="GO" id="GO:0004674">
    <property type="term" value="F:protein serine/threonine kinase activity"/>
    <property type="evidence" value="ECO:0000318"/>
    <property type="project" value="GO_Central"/>
</dbReference>
<dbReference type="eggNOG" id="KOG0891">
    <property type="taxonomic scope" value="Eukaryota"/>
</dbReference>
<dbReference type="GO" id="GO:0038201">
    <property type="term" value="C:TOR complex"/>
    <property type="evidence" value="ECO:0000318"/>
    <property type="project" value="GO_Central"/>
</dbReference>
<dbReference type="InterPro" id="IPR000403">
    <property type="entry name" value="PI3/4_kinase_cat_dom"/>
</dbReference>
<dbReference type="InParanoid" id="A2ETI7"/>
<evidence type="ECO:0000259" key="1">
    <source>
        <dbReference type="PROSITE" id="PS50290"/>
    </source>
</evidence>
<evidence type="ECO:0000259" key="2">
    <source>
        <dbReference type="PROSITE" id="PS51189"/>
    </source>
</evidence>
<dbReference type="PANTHER" id="PTHR11139">
    <property type="entry name" value="ATAXIA TELANGIECTASIA MUTATED ATM -RELATED"/>
    <property type="match status" value="1"/>
</dbReference>
<name>A2ETI7_TRIV3</name>
<evidence type="ECO:0000313" key="5">
    <source>
        <dbReference type="Proteomes" id="UP000001542"/>
    </source>
</evidence>
<dbReference type="Gene3D" id="1.10.1070.11">
    <property type="entry name" value="Phosphatidylinositol 3-/4-kinase, catalytic domain"/>
    <property type="match status" value="1"/>
</dbReference>
<keyword evidence="5" id="KW-1185">Reference proteome</keyword>
<dbReference type="EMBL" id="DS113487">
    <property type="protein sequence ID" value="EAY04033.1"/>
    <property type="molecule type" value="Genomic_DNA"/>
</dbReference>
<evidence type="ECO:0000259" key="3">
    <source>
        <dbReference type="PROSITE" id="PS51190"/>
    </source>
</evidence>
<dbReference type="Pfam" id="PF02260">
    <property type="entry name" value="FATC"/>
    <property type="match status" value="1"/>
</dbReference>
<feature type="domain" description="FAT" evidence="2">
    <location>
        <begin position="1176"/>
        <end position="1723"/>
    </location>
</feature>
<dbReference type="Proteomes" id="UP000001542">
    <property type="component" value="Unassembled WGS sequence"/>
</dbReference>
<feature type="domain" description="PI3K/PI4K catalytic" evidence="1">
    <location>
        <begin position="1891"/>
        <end position="2216"/>
    </location>
</feature>
<dbReference type="FunFam" id="3.30.1010.10:FF:000025">
    <property type="entry name" value="PIKK family atypical protein kinase"/>
    <property type="match status" value="1"/>
</dbReference>
<dbReference type="CDD" id="cd05169">
    <property type="entry name" value="PIKKc_TOR"/>
    <property type="match status" value="1"/>
</dbReference>
<dbReference type="VEuPathDB" id="TrichDB:TVAGG3_0007790"/>